<dbReference type="EMBL" id="JABSTQ010009360">
    <property type="protein sequence ID" value="KAG0430037.1"/>
    <property type="molecule type" value="Genomic_DNA"/>
</dbReference>
<protein>
    <submittedName>
        <fullName evidence="1">Uncharacterized protein</fullName>
    </submittedName>
</protein>
<evidence type="ECO:0000313" key="1">
    <source>
        <dbReference type="EMBL" id="KAG0430037.1"/>
    </source>
</evidence>
<sequence length="211" mass="23400">MPPAFKEQYSSTRVILDATEVQCEASSSLVLQSSTFSSYKSTNTFKGLLGISPDGTVTFVSQLFTGSISDKECVEKSGFLKLPFDDGDSIMADKGFKIEDDLKQINVRLNIPPFLRQGHFTSEEVKETEAIASLRIHVERRIQRIKNFHIFDRPISLSIAPVASEIRQEEITVAHAISIALETWKLGPVAGYPQATSQRVAGRVFETPGLY</sequence>
<comment type="caution">
    <text evidence="1">The sequence shown here is derived from an EMBL/GenBank/DDBJ whole genome shotgun (WGS) entry which is preliminary data.</text>
</comment>
<gene>
    <name evidence="1" type="ORF">HPB47_023062</name>
</gene>
<keyword evidence="2" id="KW-1185">Reference proteome</keyword>
<evidence type="ECO:0000313" key="2">
    <source>
        <dbReference type="Proteomes" id="UP000805193"/>
    </source>
</evidence>
<dbReference type="Proteomes" id="UP000805193">
    <property type="component" value="Unassembled WGS sequence"/>
</dbReference>
<reference evidence="1 2" key="1">
    <citation type="journal article" date="2020" name="Cell">
        <title>Large-Scale Comparative Analyses of Tick Genomes Elucidate Their Genetic Diversity and Vector Capacities.</title>
        <authorList>
            <consortium name="Tick Genome and Microbiome Consortium (TIGMIC)"/>
            <person name="Jia N."/>
            <person name="Wang J."/>
            <person name="Shi W."/>
            <person name="Du L."/>
            <person name="Sun Y."/>
            <person name="Zhan W."/>
            <person name="Jiang J.F."/>
            <person name="Wang Q."/>
            <person name="Zhang B."/>
            <person name="Ji P."/>
            <person name="Bell-Sakyi L."/>
            <person name="Cui X.M."/>
            <person name="Yuan T.T."/>
            <person name="Jiang B.G."/>
            <person name="Yang W.F."/>
            <person name="Lam T.T."/>
            <person name="Chang Q.C."/>
            <person name="Ding S.J."/>
            <person name="Wang X.J."/>
            <person name="Zhu J.G."/>
            <person name="Ruan X.D."/>
            <person name="Zhao L."/>
            <person name="Wei J.T."/>
            <person name="Ye R.Z."/>
            <person name="Que T.C."/>
            <person name="Du C.H."/>
            <person name="Zhou Y.H."/>
            <person name="Cheng J.X."/>
            <person name="Dai P.F."/>
            <person name="Guo W.B."/>
            <person name="Han X.H."/>
            <person name="Huang E.J."/>
            <person name="Li L.F."/>
            <person name="Wei W."/>
            <person name="Gao Y.C."/>
            <person name="Liu J.Z."/>
            <person name="Shao H.Z."/>
            <person name="Wang X."/>
            <person name="Wang C.C."/>
            <person name="Yang T.C."/>
            <person name="Huo Q.B."/>
            <person name="Li W."/>
            <person name="Chen H.Y."/>
            <person name="Chen S.E."/>
            <person name="Zhou L.G."/>
            <person name="Ni X.B."/>
            <person name="Tian J.H."/>
            <person name="Sheng Y."/>
            <person name="Liu T."/>
            <person name="Pan Y.S."/>
            <person name="Xia L.Y."/>
            <person name="Li J."/>
            <person name="Zhao F."/>
            <person name="Cao W.C."/>
        </authorList>
    </citation>
    <scope>NUCLEOTIDE SEQUENCE [LARGE SCALE GENOMIC DNA]</scope>
    <source>
        <strain evidence="1">Iper-2018</strain>
    </source>
</reference>
<organism evidence="1 2">
    <name type="scientific">Ixodes persulcatus</name>
    <name type="common">Taiga tick</name>
    <dbReference type="NCBI Taxonomy" id="34615"/>
    <lineage>
        <taxon>Eukaryota</taxon>
        <taxon>Metazoa</taxon>
        <taxon>Ecdysozoa</taxon>
        <taxon>Arthropoda</taxon>
        <taxon>Chelicerata</taxon>
        <taxon>Arachnida</taxon>
        <taxon>Acari</taxon>
        <taxon>Parasitiformes</taxon>
        <taxon>Ixodida</taxon>
        <taxon>Ixodoidea</taxon>
        <taxon>Ixodidae</taxon>
        <taxon>Ixodinae</taxon>
        <taxon>Ixodes</taxon>
    </lineage>
</organism>
<proteinExistence type="predicted"/>
<accession>A0AC60Q807</accession>
<name>A0AC60Q807_IXOPE</name>